<name>A0A7U3YJZ1_DESPD</name>
<organism evidence="1 2">
    <name type="scientific">Desulfobulbus propionicus (strain ATCC 33891 / DSM 2032 / VKM B-1956 / 1pr3)</name>
    <dbReference type="NCBI Taxonomy" id="577650"/>
    <lineage>
        <taxon>Bacteria</taxon>
        <taxon>Pseudomonadati</taxon>
        <taxon>Thermodesulfobacteriota</taxon>
        <taxon>Desulfobulbia</taxon>
        <taxon>Desulfobulbales</taxon>
        <taxon>Desulfobulbaceae</taxon>
        <taxon>Desulfobulbus</taxon>
    </lineage>
</organism>
<evidence type="ECO:0000313" key="2">
    <source>
        <dbReference type="Proteomes" id="UP000006365"/>
    </source>
</evidence>
<dbReference type="EMBL" id="CP002364">
    <property type="protein sequence ID" value="ADW16787.1"/>
    <property type="molecule type" value="Genomic_DNA"/>
</dbReference>
<dbReference type="NCBIfam" id="NF041106">
    <property type="entry name" value="ArsC_rel_Se_1"/>
    <property type="match status" value="1"/>
</dbReference>
<proteinExistence type="predicted"/>
<protein>
    <recommendedName>
        <fullName evidence="3">Glutaredoxin</fullName>
    </recommendedName>
</protein>
<dbReference type="KEGG" id="dpr:Despr_0611"/>
<accession>A0A7U3YJZ1</accession>
<gene>
    <name evidence="1" type="ordered locus">Despr_0611</name>
</gene>
<dbReference type="AlphaFoldDB" id="A0A7U3YJZ1"/>
<keyword evidence="2" id="KW-1185">Reference proteome</keyword>
<dbReference type="Proteomes" id="UP000006365">
    <property type="component" value="Chromosome"/>
</dbReference>
<sequence>MLNRHTLPPERVADARKESLAGEEAWKLLAGAREILVAKGKTYQVFDPRTDSKEAILAQALGRTGNLRAPTLRIGDRLLVGFSDSLYSQLVE</sequence>
<evidence type="ECO:0000313" key="1">
    <source>
        <dbReference type="EMBL" id="ADW16787.1"/>
    </source>
</evidence>
<reference evidence="1 2" key="1">
    <citation type="journal article" date="2011" name="Stand. Genomic Sci.">
        <title>Complete genome sequence of Desulfobulbus propionicus type strain (1pr3).</title>
        <authorList>
            <person name="Pagani I."/>
            <person name="Lapidus A."/>
            <person name="Nolan M."/>
            <person name="Lucas S."/>
            <person name="Hammon N."/>
            <person name="Deshpande S."/>
            <person name="Cheng J.F."/>
            <person name="Chertkov O."/>
            <person name="Davenport K."/>
            <person name="Tapia R."/>
            <person name="Han C."/>
            <person name="Goodwin L."/>
            <person name="Pitluck S."/>
            <person name="Liolios K."/>
            <person name="Mavromatis K."/>
            <person name="Ivanova N."/>
            <person name="Mikhailova N."/>
            <person name="Pati A."/>
            <person name="Chen A."/>
            <person name="Palaniappan K."/>
            <person name="Land M."/>
            <person name="Hauser L."/>
            <person name="Chang Y.J."/>
            <person name="Jeffries C.D."/>
            <person name="Detter J.C."/>
            <person name="Brambilla E."/>
            <person name="Kannan K.P."/>
            <person name="Djao O.D."/>
            <person name="Rohde M."/>
            <person name="Pukall R."/>
            <person name="Spring S."/>
            <person name="Goker M."/>
            <person name="Sikorski J."/>
            <person name="Woyke T."/>
            <person name="Bristow J."/>
            <person name="Eisen J.A."/>
            <person name="Markowitz V."/>
            <person name="Hugenholtz P."/>
            <person name="Kyrpides N.C."/>
            <person name="Klenk H.P."/>
        </authorList>
    </citation>
    <scope>NUCLEOTIDE SEQUENCE [LARGE SCALE GENOMIC DNA]</scope>
    <source>
        <strain evidence="2">ATCC 33891 / DSM 2032 / 1pr3</strain>
    </source>
</reference>
<evidence type="ECO:0008006" key="3">
    <source>
        <dbReference type="Google" id="ProtNLM"/>
    </source>
</evidence>